<dbReference type="Pfam" id="PF04140">
    <property type="entry name" value="ICMT"/>
    <property type="match status" value="1"/>
</dbReference>
<comment type="similarity">
    <text evidence="5">Belongs to the class VI-like SAM-binding methyltransferase superfamily. Isoprenylcysteine carboxyl methyltransferase family.</text>
</comment>
<comment type="catalytic activity">
    <reaction evidence="5">
        <text>[protein]-C-terminal S-[(2E,6E)-farnesyl]-L-cysteine + S-adenosyl-L-methionine = [protein]-C-terminal S-[(2E,6E)-farnesyl]-L-cysteine methyl ester + S-adenosyl-L-homocysteine</text>
        <dbReference type="Rhea" id="RHEA:21672"/>
        <dbReference type="Rhea" id="RHEA-COMP:12125"/>
        <dbReference type="Rhea" id="RHEA-COMP:12126"/>
        <dbReference type="ChEBI" id="CHEBI:57856"/>
        <dbReference type="ChEBI" id="CHEBI:59789"/>
        <dbReference type="ChEBI" id="CHEBI:90510"/>
        <dbReference type="ChEBI" id="CHEBI:90511"/>
        <dbReference type="EC" id="2.1.1.100"/>
    </reaction>
</comment>
<comment type="subcellular location">
    <subcellularLocation>
        <location evidence="5">Endoplasmic reticulum membrane</location>
        <topology evidence="5">Multi-pass membrane protein</topology>
    </subcellularLocation>
    <subcellularLocation>
        <location evidence="1">Membrane</location>
        <topology evidence="1">Multi-pass membrane protein</topology>
    </subcellularLocation>
</comment>
<feature type="transmembrane region" description="Helical" evidence="5">
    <location>
        <begin position="77"/>
        <end position="100"/>
    </location>
</feature>
<organism evidence="6 7">
    <name type="scientific">Symbiodinium natans</name>
    <dbReference type="NCBI Taxonomy" id="878477"/>
    <lineage>
        <taxon>Eukaryota</taxon>
        <taxon>Sar</taxon>
        <taxon>Alveolata</taxon>
        <taxon>Dinophyceae</taxon>
        <taxon>Suessiales</taxon>
        <taxon>Symbiodiniaceae</taxon>
        <taxon>Symbiodinium</taxon>
    </lineage>
</organism>
<dbReference type="InterPro" id="IPR007269">
    <property type="entry name" value="ICMT_MeTrfase"/>
</dbReference>
<evidence type="ECO:0000256" key="3">
    <source>
        <dbReference type="ARBA" id="ARBA00022989"/>
    </source>
</evidence>
<keyword evidence="4 5" id="KW-0472">Membrane</keyword>
<keyword evidence="3 5" id="KW-1133">Transmembrane helix</keyword>
<evidence type="ECO:0000313" key="7">
    <source>
        <dbReference type="Proteomes" id="UP000604046"/>
    </source>
</evidence>
<comment type="caution">
    <text evidence="5">Lacks conserved residue(s) required for the propagation of feature annotation.</text>
</comment>
<accession>A0A812IS76</accession>
<evidence type="ECO:0000256" key="2">
    <source>
        <dbReference type="ARBA" id="ARBA00022692"/>
    </source>
</evidence>
<keyword evidence="5" id="KW-0949">S-adenosyl-L-methionine</keyword>
<name>A0A812IS76_9DINO</name>
<evidence type="ECO:0000313" key="6">
    <source>
        <dbReference type="EMBL" id="CAE7042323.1"/>
    </source>
</evidence>
<keyword evidence="5" id="KW-0808">Transferase</keyword>
<reference evidence="6" key="1">
    <citation type="submission" date="2021-02" db="EMBL/GenBank/DDBJ databases">
        <authorList>
            <person name="Dougan E. K."/>
            <person name="Rhodes N."/>
            <person name="Thang M."/>
            <person name="Chan C."/>
        </authorList>
    </citation>
    <scope>NUCLEOTIDE SEQUENCE</scope>
</reference>
<protein>
    <recommendedName>
        <fullName evidence="5">Protein-S-isoprenylcysteine O-methyltransferase</fullName>
        <ecNumber evidence="5">2.1.1.100</ecNumber>
    </recommendedName>
</protein>
<evidence type="ECO:0000256" key="4">
    <source>
        <dbReference type="ARBA" id="ARBA00023136"/>
    </source>
</evidence>
<dbReference type="Proteomes" id="UP000604046">
    <property type="component" value="Unassembled WGS sequence"/>
</dbReference>
<evidence type="ECO:0000256" key="5">
    <source>
        <dbReference type="RuleBase" id="RU362022"/>
    </source>
</evidence>
<dbReference type="GO" id="GO:0005789">
    <property type="term" value="C:endoplasmic reticulum membrane"/>
    <property type="evidence" value="ECO:0007669"/>
    <property type="project" value="UniProtKB-SubCell"/>
</dbReference>
<dbReference type="OrthoDB" id="422086at2759"/>
<dbReference type="GO" id="GO:0004671">
    <property type="term" value="F:protein C-terminal S-isoprenylcysteine carboxyl O-methyltransferase activity"/>
    <property type="evidence" value="ECO:0007669"/>
    <property type="project" value="UniProtKB-EC"/>
</dbReference>
<keyword evidence="5" id="KW-0256">Endoplasmic reticulum</keyword>
<comment type="caution">
    <text evidence="6">The sequence shown here is derived from an EMBL/GenBank/DDBJ whole genome shotgun (WGS) entry which is preliminary data.</text>
</comment>
<keyword evidence="2 5" id="KW-0812">Transmembrane</keyword>
<feature type="transmembrane region" description="Helical" evidence="5">
    <location>
        <begin position="160"/>
        <end position="181"/>
    </location>
</feature>
<keyword evidence="5" id="KW-0489">Methyltransferase</keyword>
<evidence type="ECO:0000256" key="1">
    <source>
        <dbReference type="ARBA" id="ARBA00004141"/>
    </source>
</evidence>
<keyword evidence="7" id="KW-1185">Reference proteome</keyword>
<feature type="transmembrane region" description="Helical" evidence="5">
    <location>
        <begin position="12"/>
        <end position="32"/>
    </location>
</feature>
<dbReference type="GO" id="GO:0032259">
    <property type="term" value="P:methylation"/>
    <property type="evidence" value="ECO:0007669"/>
    <property type="project" value="UniProtKB-KW"/>
</dbReference>
<dbReference type="EC" id="2.1.1.100" evidence="5"/>
<proteinExistence type="inferred from homology"/>
<sequence>MAEWPWERCIAFPLLFVNSKTWLLVSLLLLRLDLFVPPADFELSTKNSDDAGSSNDKIGTNPIFGGIWRLSPAVRPLGAVIATLILWYVITTSVDMVEMVDQARMSSRRKSGSTIWTSVGTFVATAGWALRCWAKSTLDDLFKYQIELPNRLITAGPFQYLVHPGYAGTMVQMLGIFILLAEPLSNRSLALVVVVALQAVAMDSMRIRVLDEEQRLAEHFGDSWAAHLRDRWRGVILW</sequence>
<dbReference type="EMBL" id="CAJNDS010000313">
    <property type="protein sequence ID" value="CAE7042323.1"/>
    <property type="molecule type" value="Genomic_DNA"/>
</dbReference>
<dbReference type="AlphaFoldDB" id="A0A812IS76"/>
<dbReference type="Gene3D" id="1.20.120.1630">
    <property type="match status" value="1"/>
</dbReference>
<gene>
    <name evidence="6" type="ORF">SNAT2548_LOCUS5017</name>
</gene>